<dbReference type="SUPFAM" id="SSF57586">
    <property type="entry name" value="TNF receptor-like"/>
    <property type="match status" value="2"/>
</dbReference>
<organism evidence="6 7">
    <name type="scientific">Poecilia formosa</name>
    <name type="common">Amazon molly</name>
    <name type="synonym">Limia formosa</name>
    <dbReference type="NCBI Taxonomy" id="48698"/>
    <lineage>
        <taxon>Eukaryota</taxon>
        <taxon>Metazoa</taxon>
        <taxon>Chordata</taxon>
        <taxon>Craniata</taxon>
        <taxon>Vertebrata</taxon>
        <taxon>Euteleostomi</taxon>
        <taxon>Actinopterygii</taxon>
        <taxon>Neopterygii</taxon>
        <taxon>Teleostei</taxon>
        <taxon>Neoteleostei</taxon>
        <taxon>Acanthomorphata</taxon>
        <taxon>Ovalentaria</taxon>
        <taxon>Atherinomorphae</taxon>
        <taxon>Cyprinodontiformes</taxon>
        <taxon>Poeciliidae</taxon>
        <taxon>Poeciliinae</taxon>
        <taxon>Poecilia</taxon>
    </lineage>
</organism>
<dbReference type="RefSeq" id="XP_007560803.1">
    <property type="nucleotide sequence ID" value="XM_007560741.2"/>
</dbReference>
<dbReference type="STRING" id="48698.ENSPFOP00000000095"/>
<dbReference type="CTD" id="678622"/>
<dbReference type="PANTHER" id="PTHR47139:SF4">
    <property type="entry name" value="TUMOR NECROSIS FACTOR RECEPTOR SUPERFAMILY MEMBER 9 ISOFORM X1-RELATED"/>
    <property type="match status" value="1"/>
</dbReference>
<keyword evidence="4" id="KW-0732">Signal</keyword>
<evidence type="ECO:0000256" key="1">
    <source>
        <dbReference type="PROSITE-ProRule" id="PRU00206"/>
    </source>
</evidence>
<feature type="transmembrane region" description="Helical" evidence="3">
    <location>
        <begin position="213"/>
        <end position="236"/>
    </location>
</feature>
<comment type="caution">
    <text evidence="1">Lacks conserved residue(s) required for the propagation of feature annotation.</text>
</comment>
<feature type="disulfide bond" evidence="1">
    <location>
        <begin position="87"/>
        <end position="105"/>
    </location>
</feature>
<feature type="signal peptide" evidence="4">
    <location>
        <begin position="1"/>
        <end position="22"/>
    </location>
</feature>
<evidence type="ECO:0000256" key="2">
    <source>
        <dbReference type="SAM" id="MobiDB-lite"/>
    </source>
</evidence>
<keyword evidence="3" id="KW-0812">Transmembrane</keyword>
<dbReference type="EMBL" id="AYCK01008560">
    <property type="status" value="NOT_ANNOTATED_CDS"/>
    <property type="molecule type" value="Genomic_DNA"/>
</dbReference>
<dbReference type="GeneID" id="103143998"/>
<dbReference type="SMART" id="SM00208">
    <property type="entry name" value="TNFR"/>
    <property type="match status" value="2"/>
</dbReference>
<dbReference type="Gene3D" id="2.10.50.10">
    <property type="entry name" value="Tumor Necrosis Factor Receptor, subunit A, domain 2"/>
    <property type="match status" value="2"/>
</dbReference>
<feature type="chain" id="PRO_5015029576" evidence="4">
    <location>
        <begin position="23"/>
        <end position="296"/>
    </location>
</feature>
<feature type="domain" description="TNFR-Cys" evidence="5">
    <location>
        <begin position="66"/>
        <end position="105"/>
    </location>
</feature>
<dbReference type="EMBL" id="AYCK01005371">
    <property type="status" value="NOT_ANNOTATED_CDS"/>
    <property type="molecule type" value="Genomic_DNA"/>
</dbReference>
<dbReference type="KEGG" id="pfor:103139032"/>
<sequence>MAGFFWMLGLTLLAQGFLRTLGDIGVGCKKWVPDTEVKGFVKCVECHPGNRLVKPSGPNPQKLCTPCENGTYTHQSLGFKCPSCIQCVGALVHFKDCTPKSNTQCKCKEGLRCGDAECTFCTDECGKGEEPTKKRDCRPCPKGTFNDQIHQNCKAFSTRCPDPTHIIVFQGNASSDIICELPQPPTTLPVTNPENNPVKPDGNKEQPWPMESFAVIGVLMMCLIVFIVLVSALIHCNGKKEKIQRRTPSKTPIVISNPSDEPRTLIAIECSFHEAQQEQGSSTESLISKDSEQEIV</sequence>
<keyword evidence="3" id="KW-0472">Membrane</keyword>
<dbReference type="OrthoDB" id="9423210at2759"/>
<dbReference type="PROSITE" id="PS50050">
    <property type="entry name" value="TNFR_NGFR_2"/>
    <property type="match status" value="1"/>
</dbReference>
<evidence type="ECO:0000256" key="3">
    <source>
        <dbReference type="SAM" id="Phobius"/>
    </source>
</evidence>
<accession>A0A087X2U2</accession>
<dbReference type="Proteomes" id="UP000028760">
    <property type="component" value="Unassembled WGS sequence"/>
</dbReference>
<proteinExistence type="predicted"/>
<dbReference type="InterPro" id="IPR001368">
    <property type="entry name" value="TNFR/NGFR_Cys_rich_reg"/>
</dbReference>
<feature type="region of interest" description="Disordered" evidence="2">
    <location>
        <begin position="275"/>
        <end position="296"/>
    </location>
</feature>
<keyword evidence="1" id="KW-1015">Disulfide bond</keyword>
<feature type="repeat" description="TNFR-Cys" evidence="1">
    <location>
        <begin position="66"/>
        <end position="105"/>
    </location>
</feature>
<dbReference type="RefSeq" id="XP_007553536.1">
    <property type="nucleotide sequence ID" value="XM_007553474.2"/>
</dbReference>
<dbReference type="AlphaFoldDB" id="A0A087X2U2"/>
<dbReference type="eggNOG" id="ENOG502S017">
    <property type="taxonomic scope" value="Eukaryota"/>
</dbReference>
<reference evidence="6" key="2">
    <citation type="submission" date="2025-05" db="UniProtKB">
        <authorList>
            <consortium name="Ensembl"/>
        </authorList>
    </citation>
    <scope>IDENTIFICATION</scope>
</reference>
<protein>
    <submittedName>
        <fullName evidence="6">Tumor necrosis factor receptor superfamily, member 9a</fullName>
    </submittedName>
</protein>
<feature type="compositionally biased region" description="Polar residues" evidence="2">
    <location>
        <begin position="277"/>
        <end position="286"/>
    </location>
</feature>
<evidence type="ECO:0000313" key="6">
    <source>
        <dbReference type="Ensembl" id="ENSPFOP00000000095.1"/>
    </source>
</evidence>
<dbReference type="GO" id="GO:0038023">
    <property type="term" value="F:signaling receptor activity"/>
    <property type="evidence" value="ECO:0007669"/>
    <property type="project" value="TreeGrafter"/>
</dbReference>
<keyword evidence="3" id="KW-1133">Transmembrane helix</keyword>
<dbReference type="EMBL" id="AYCK01008561">
    <property type="status" value="NOT_ANNOTATED_CDS"/>
    <property type="molecule type" value="Genomic_DNA"/>
</dbReference>
<dbReference type="GO" id="GO:0042127">
    <property type="term" value="P:regulation of cell population proliferation"/>
    <property type="evidence" value="ECO:0007669"/>
    <property type="project" value="TreeGrafter"/>
</dbReference>
<feature type="compositionally biased region" description="Basic and acidic residues" evidence="2">
    <location>
        <begin position="287"/>
        <end position="296"/>
    </location>
</feature>
<dbReference type="Pfam" id="PF00020">
    <property type="entry name" value="TNFR_c6"/>
    <property type="match status" value="1"/>
</dbReference>
<reference evidence="7" key="1">
    <citation type="submission" date="2013-10" db="EMBL/GenBank/DDBJ databases">
        <authorList>
            <person name="Schartl M."/>
            <person name="Warren W."/>
        </authorList>
    </citation>
    <scope>NUCLEOTIDE SEQUENCE [LARGE SCALE GENOMIC DNA]</scope>
    <source>
        <strain evidence="7">female</strain>
    </source>
</reference>
<dbReference type="Ensembl" id="ENSPFOT00000000095.1">
    <property type="protein sequence ID" value="ENSPFOP00000000095.1"/>
    <property type="gene ID" value="ENSPFOG00000000105.2"/>
</dbReference>
<dbReference type="KEGG" id="pfor:103143998"/>
<feature type="disulfide bond" evidence="1">
    <location>
        <begin position="84"/>
        <end position="97"/>
    </location>
</feature>
<name>A0A087X2U2_POEFO</name>
<dbReference type="Ensembl" id="ENSPFOT00000026504.1">
    <property type="protein sequence ID" value="ENSPFOP00000028314.1"/>
    <property type="gene ID" value="ENSPFOG00000004064.2"/>
</dbReference>
<dbReference type="GeneTree" id="ENSGT00940000166327"/>
<dbReference type="PANTHER" id="PTHR47139">
    <property type="entry name" value="TUMOR NECROSIS FACTOR RECEPTOR SUPERFAMILY MEMBER 9"/>
    <property type="match status" value="1"/>
</dbReference>
<dbReference type="CDD" id="cd13424">
    <property type="entry name" value="TNFRSF9_teleost"/>
    <property type="match status" value="1"/>
</dbReference>
<keyword evidence="7" id="KW-1185">Reference proteome</keyword>
<evidence type="ECO:0000256" key="4">
    <source>
        <dbReference type="SAM" id="SignalP"/>
    </source>
</evidence>
<evidence type="ECO:0000259" key="5">
    <source>
        <dbReference type="PROSITE" id="PS50050"/>
    </source>
</evidence>
<evidence type="ECO:0000313" key="7">
    <source>
        <dbReference type="Proteomes" id="UP000028760"/>
    </source>
</evidence>
<dbReference type="GeneID" id="103139032"/>
<dbReference type="InterPro" id="IPR034057">
    <property type="entry name" value="TNFRSF9_N_teleost"/>
</dbReference>